<dbReference type="Proteomes" id="UP000671879">
    <property type="component" value="Chromosome"/>
</dbReference>
<dbReference type="RefSeq" id="WP_274373448.1">
    <property type="nucleotide sequence ID" value="NZ_CP072943.1"/>
</dbReference>
<evidence type="ECO:0000313" key="3">
    <source>
        <dbReference type="Proteomes" id="UP000671879"/>
    </source>
</evidence>
<protein>
    <recommendedName>
        <fullName evidence="4">Flagellar assembly protein T N-terminal domain-containing protein</fullName>
    </recommendedName>
</protein>
<sequence length="378" mass="40019">MGGARRFAPLLLLSILLLWSSSSLAQETIRVSAEGSAAVEGGDLPRARAEAKRQAYRDALEKGVGAYVQGITEMKDFEVVRDKVFSQSQGIVTSFTITREGEAEGIYTVEADCLVATAALDGVLGPAVIDALGNPRVMVLVDESIEGERPFLSTVEGEVLQVFERAGYLLVDAGQAGDLDRRQIDLARETGDVTLLQELARSFRADVLIYGKAQGLSYARQKVAGVDLYGVRSQVQLKAVIAQTAYVLGTEAFEARDKGTSAQDGAVKAFKPISRGAASALVNKVAYSLVSGSAGAMAGRTVKIVIDKVSFAQLREIKSALEGAGGVVGVYQRAFGQGRAELDVVTEKTAEDLAVELEKLSVEVTGLTANTVEGKRAP</sequence>
<dbReference type="InterPro" id="IPR038180">
    <property type="entry name" value="FlgT_N_sf"/>
</dbReference>
<evidence type="ECO:0008006" key="4">
    <source>
        <dbReference type="Google" id="ProtNLM"/>
    </source>
</evidence>
<reference evidence="3" key="1">
    <citation type="submission" date="2021-04" db="EMBL/GenBank/DDBJ databases">
        <title>A novel Synergistetes isolate from a pyrite-forming mixed culture.</title>
        <authorList>
            <person name="Bunk B."/>
            <person name="Sproer C."/>
            <person name="Spring S."/>
            <person name="Pester M."/>
        </authorList>
    </citation>
    <scope>NUCLEOTIDE SEQUENCE [LARGE SCALE GENOMIC DNA]</scope>
    <source>
        <strain evidence="3">J.5.4.2-T.3.5.2</strain>
    </source>
</reference>
<proteinExistence type="predicted"/>
<dbReference type="AlphaFoldDB" id="A0A9Q7EX76"/>
<keyword evidence="3" id="KW-1185">Reference proteome</keyword>
<keyword evidence="1" id="KW-0732">Signal</keyword>
<dbReference type="Gene3D" id="3.30.1660.40">
    <property type="entry name" value="FlgT, N-terminal domain"/>
    <property type="match status" value="1"/>
</dbReference>
<feature type="signal peptide" evidence="1">
    <location>
        <begin position="1"/>
        <end position="25"/>
    </location>
</feature>
<feature type="chain" id="PRO_5040181803" description="Flagellar assembly protein T N-terminal domain-containing protein" evidence="1">
    <location>
        <begin position="26"/>
        <end position="378"/>
    </location>
</feature>
<gene>
    <name evidence="2" type="ORF">KAR29_13130</name>
</gene>
<organism evidence="2 3">
    <name type="scientific">Aminithiophilus ramosus</name>
    <dbReference type="NCBI Taxonomy" id="3029084"/>
    <lineage>
        <taxon>Bacteria</taxon>
        <taxon>Thermotogati</taxon>
        <taxon>Synergistota</taxon>
        <taxon>Synergistia</taxon>
        <taxon>Synergistales</taxon>
        <taxon>Aminithiophilaceae</taxon>
        <taxon>Aminithiophilus</taxon>
    </lineage>
</organism>
<name>A0A9Q7EX76_9BACT</name>
<accession>A0A9Q7EX76</accession>
<evidence type="ECO:0000256" key="1">
    <source>
        <dbReference type="SAM" id="SignalP"/>
    </source>
</evidence>
<dbReference type="EMBL" id="CP072943">
    <property type="protein sequence ID" value="QTX32230.1"/>
    <property type="molecule type" value="Genomic_DNA"/>
</dbReference>
<dbReference type="KEGG" id="aram:KAR29_13130"/>
<evidence type="ECO:0000313" key="2">
    <source>
        <dbReference type="EMBL" id="QTX32230.1"/>
    </source>
</evidence>